<name>A0A5B0S7I7_PUCGR</name>
<evidence type="ECO:0000313" key="2">
    <source>
        <dbReference type="Proteomes" id="UP000325313"/>
    </source>
</evidence>
<reference evidence="1 2" key="1">
    <citation type="submission" date="2019-05" db="EMBL/GenBank/DDBJ databases">
        <title>Emergence of the Ug99 lineage of the wheat stem rust pathogen through somatic hybridization.</title>
        <authorList>
            <person name="Li F."/>
            <person name="Upadhyaya N.M."/>
            <person name="Sperschneider J."/>
            <person name="Matny O."/>
            <person name="Nguyen-Phuc H."/>
            <person name="Mago R."/>
            <person name="Raley C."/>
            <person name="Miller M.E."/>
            <person name="Silverstein K.A.T."/>
            <person name="Henningsen E."/>
            <person name="Hirsch C.D."/>
            <person name="Visser B."/>
            <person name="Pretorius Z.A."/>
            <person name="Steffenson B.J."/>
            <person name="Schwessinger B."/>
            <person name="Dodds P.N."/>
            <person name="Figueroa M."/>
        </authorList>
    </citation>
    <scope>NUCLEOTIDE SEQUENCE [LARGE SCALE GENOMIC DNA]</scope>
    <source>
        <strain evidence="1 2">Ug99</strain>
    </source>
</reference>
<protein>
    <submittedName>
        <fullName evidence="1">Uncharacterized protein</fullName>
    </submittedName>
</protein>
<dbReference type="Proteomes" id="UP000325313">
    <property type="component" value="Unassembled WGS sequence"/>
</dbReference>
<gene>
    <name evidence="1" type="ORF">PGTUg99_012715</name>
</gene>
<sequence length="131" mass="14612">MQDEDHPASALVNRYLELSAGQITPSESQNITQELSSWVQKEPQTHLLLVIQASRLGLTSESDTTRAHANRLLARLVHALIDYKSLSKTQGWFIVFPPALILPSYTDSIPVHPLHGSYSQSPRRILCRKAG</sequence>
<dbReference type="AlphaFoldDB" id="A0A5B0S7I7"/>
<evidence type="ECO:0000313" key="1">
    <source>
        <dbReference type="EMBL" id="KAA1133762.1"/>
    </source>
</evidence>
<proteinExistence type="predicted"/>
<dbReference type="EMBL" id="VDEP01000070">
    <property type="protein sequence ID" value="KAA1133762.1"/>
    <property type="molecule type" value="Genomic_DNA"/>
</dbReference>
<accession>A0A5B0S7I7</accession>
<organism evidence="1 2">
    <name type="scientific">Puccinia graminis f. sp. tritici</name>
    <dbReference type="NCBI Taxonomy" id="56615"/>
    <lineage>
        <taxon>Eukaryota</taxon>
        <taxon>Fungi</taxon>
        <taxon>Dikarya</taxon>
        <taxon>Basidiomycota</taxon>
        <taxon>Pucciniomycotina</taxon>
        <taxon>Pucciniomycetes</taxon>
        <taxon>Pucciniales</taxon>
        <taxon>Pucciniaceae</taxon>
        <taxon>Puccinia</taxon>
    </lineage>
</organism>
<comment type="caution">
    <text evidence="1">The sequence shown here is derived from an EMBL/GenBank/DDBJ whole genome shotgun (WGS) entry which is preliminary data.</text>
</comment>